<reference evidence="2 3" key="1">
    <citation type="journal article" date="2019" name="Int. J. Syst. Evol. Microbiol.">
        <title>The Global Catalogue of Microorganisms (GCM) 10K type strain sequencing project: providing services to taxonomists for standard genome sequencing and annotation.</title>
        <authorList>
            <consortium name="The Broad Institute Genomics Platform"/>
            <consortium name="The Broad Institute Genome Sequencing Center for Infectious Disease"/>
            <person name="Wu L."/>
            <person name="Ma J."/>
        </authorList>
    </citation>
    <scope>NUCLEOTIDE SEQUENCE [LARGE SCALE GENOMIC DNA]</scope>
    <source>
        <strain evidence="2 3">JCM 3380</strain>
    </source>
</reference>
<sequence length="227" mass="25245">MMLHHPNRPAHPLVEPSDFAAATLPEQVAAHEAALRTVFAWAAEYLCAPHPELGRRGDVCPFTDTSMKKGLFYLSVHPGRPTDPAELAELLLHYRDWFAELEPRTGPGAQFKTILVLFPGLREPADWSVVDRTQELLKPEYTANGLMVGEFHPGPPDKAGLWNPVFRPLNSPVPMLAIRHMVPTDFPFLRDDDVTLAAYLERFGDRVPTHLRGDVRAAADRLATSGS</sequence>
<protein>
    <recommendedName>
        <fullName evidence="1">DUF6875 domain-containing protein</fullName>
    </recommendedName>
</protein>
<dbReference type="Pfam" id="PF21780">
    <property type="entry name" value="DUF6875"/>
    <property type="match status" value="1"/>
</dbReference>
<name>A0ABN0T2Z3_9PSEU</name>
<dbReference type="RefSeq" id="WP_343931990.1">
    <property type="nucleotide sequence ID" value="NZ_BAAABU010000001.1"/>
</dbReference>
<accession>A0ABN0T2Z3</accession>
<gene>
    <name evidence="2" type="ORF">GCM10010492_05820</name>
</gene>
<evidence type="ECO:0000259" key="1">
    <source>
        <dbReference type="Pfam" id="PF21780"/>
    </source>
</evidence>
<dbReference type="EMBL" id="BAAABU010000001">
    <property type="protein sequence ID" value="GAA0210885.1"/>
    <property type="molecule type" value="Genomic_DNA"/>
</dbReference>
<dbReference type="Proteomes" id="UP001500416">
    <property type="component" value="Unassembled WGS sequence"/>
</dbReference>
<feature type="domain" description="DUF6875" evidence="1">
    <location>
        <begin position="36"/>
        <end position="212"/>
    </location>
</feature>
<evidence type="ECO:0000313" key="3">
    <source>
        <dbReference type="Proteomes" id="UP001500416"/>
    </source>
</evidence>
<evidence type="ECO:0000313" key="2">
    <source>
        <dbReference type="EMBL" id="GAA0210885.1"/>
    </source>
</evidence>
<keyword evidence="3" id="KW-1185">Reference proteome</keyword>
<dbReference type="InterPro" id="IPR049240">
    <property type="entry name" value="DUF6875"/>
</dbReference>
<organism evidence="2 3">
    <name type="scientific">Saccharothrix mutabilis subsp. mutabilis</name>
    <dbReference type="NCBI Taxonomy" id="66855"/>
    <lineage>
        <taxon>Bacteria</taxon>
        <taxon>Bacillati</taxon>
        <taxon>Actinomycetota</taxon>
        <taxon>Actinomycetes</taxon>
        <taxon>Pseudonocardiales</taxon>
        <taxon>Pseudonocardiaceae</taxon>
        <taxon>Saccharothrix</taxon>
    </lineage>
</organism>
<proteinExistence type="predicted"/>
<comment type="caution">
    <text evidence="2">The sequence shown here is derived from an EMBL/GenBank/DDBJ whole genome shotgun (WGS) entry which is preliminary data.</text>
</comment>